<feature type="signal peptide" evidence="2">
    <location>
        <begin position="1"/>
        <end position="29"/>
    </location>
</feature>
<sequence length="913" mass="99691">MTKRIFHKIILTVCLILALVSSLYVPAFADEGTLNTGAASEQSGESVLGSSEPIVNNTETQGNTEESGQQTESVGSQESAEKKQQESAEESGLQDDSAAESRQAAKNNSLRSEDSLRAYTEITGTLPDSITGLDQLYYGSVANDSAAPFHNAEELQNILENGEETYAKAVWKKYRYDLYDPNFQGRGGCGALVIPSGEKYNKKKPDTDSSPDYADELLETTGHEYPKDGNGPFHADVSAKIEPVENGTLVNGALVESDENDFTLQKTASPDEGDANQNREYTIGLKATPDLKQVKPVVFIFQIQTSWQMFDKTHANDRASLVNGKAVTQDLLSLYEMKQGFLDFMDWMKNYTDGSLMLGITNFQHGGTHSMIESPYFTNDAESIMEGLYGWDSFGDCEHIHYSNGELKNAQKQLNNSSNFTNWTDADGNSVYNNAEMISIIVGGACEAKDLSSGSVNLPTIPDGVIKHQYGIRTNSGTGAVADDMISWIDYCAQGGKKTAGAFDTGEYYKNVVTREQFFETLKSIYADVQEKAPNEQTVSNVKVEDTITSEFDVNTSSIKAYIGGQDVTDRVNIQVNKQGDGTAKVSCEFGTVANGKEVHLQIPVQAKDDFIGSNNVLTNQGTPTISYQGRIDGTSYTQKFTDNPAVNVPVRFWVDDGETADVEAGKSIDLSELAKDSSDAHIMTDAVENSLDKYSQIEGTLTYQWVDDQGNPVGSSTSAVINQDSRTPPEIPSYTVHTSEDDAGKTDTYKLKVTFTPVEVRSETTSKKAVGAGTEEGTAGIRIIRKQEGKIYIKKVIDNYSDYQDKLADDEFIVQADSEGDGASEINAEVVLKHNQVSPAILIKEKTVLRISEIVPKEYELTGITISGGGSEEGDLVTVDKGEEVVITVHNKYIGKAFFHASDTIKNIFHHK</sequence>
<gene>
    <name evidence="3" type="ORF">FYJ60_08565</name>
</gene>
<evidence type="ECO:0000313" key="4">
    <source>
        <dbReference type="Proteomes" id="UP000466864"/>
    </source>
</evidence>
<accession>A0A7X2P8U0</accession>
<organism evidence="3 4">
    <name type="scientific">Bilifractor porci</name>
    <dbReference type="NCBI Taxonomy" id="2606636"/>
    <lineage>
        <taxon>Bacteria</taxon>
        <taxon>Bacillati</taxon>
        <taxon>Bacillota</taxon>
        <taxon>Clostridia</taxon>
        <taxon>Lachnospirales</taxon>
        <taxon>Lachnospiraceae</taxon>
        <taxon>Bilifractor</taxon>
    </lineage>
</organism>
<feature type="region of interest" description="Disordered" evidence="1">
    <location>
        <begin position="715"/>
        <end position="743"/>
    </location>
</feature>
<dbReference type="Proteomes" id="UP000466864">
    <property type="component" value="Unassembled WGS sequence"/>
</dbReference>
<dbReference type="AlphaFoldDB" id="A0A7X2P8U0"/>
<feature type="region of interest" description="Disordered" evidence="1">
    <location>
        <begin position="36"/>
        <end position="112"/>
    </location>
</feature>
<protein>
    <submittedName>
        <fullName evidence="3">Uncharacterized protein</fullName>
    </submittedName>
</protein>
<dbReference type="EMBL" id="VUMV01000005">
    <property type="protein sequence ID" value="MST82364.1"/>
    <property type="molecule type" value="Genomic_DNA"/>
</dbReference>
<reference evidence="3 4" key="1">
    <citation type="submission" date="2019-08" db="EMBL/GenBank/DDBJ databases">
        <title>In-depth cultivation of the pig gut microbiome towards novel bacterial diversity and tailored functional studies.</title>
        <authorList>
            <person name="Wylensek D."/>
            <person name="Hitch T.C.A."/>
            <person name="Clavel T."/>
        </authorList>
    </citation>
    <scope>NUCLEOTIDE SEQUENCE [LARGE SCALE GENOMIC DNA]</scope>
    <source>
        <strain evidence="3 4">Oil+RF-744-WCA-WT-13</strain>
    </source>
</reference>
<feature type="region of interest" description="Disordered" evidence="1">
    <location>
        <begin position="195"/>
        <end position="214"/>
    </location>
</feature>
<evidence type="ECO:0000256" key="2">
    <source>
        <dbReference type="SAM" id="SignalP"/>
    </source>
</evidence>
<feature type="compositionally biased region" description="Polar residues" evidence="1">
    <location>
        <begin position="36"/>
        <end position="78"/>
    </location>
</feature>
<evidence type="ECO:0000256" key="1">
    <source>
        <dbReference type="SAM" id="MobiDB-lite"/>
    </source>
</evidence>
<comment type="caution">
    <text evidence="3">The sequence shown here is derived from an EMBL/GenBank/DDBJ whole genome shotgun (WGS) entry which is preliminary data.</text>
</comment>
<evidence type="ECO:0000313" key="3">
    <source>
        <dbReference type="EMBL" id="MST82364.1"/>
    </source>
</evidence>
<keyword evidence="4" id="KW-1185">Reference proteome</keyword>
<proteinExistence type="predicted"/>
<keyword evidence="2" id="KW-0732">Signal</keyword>
<feature type="compositionally biased region" description="Polar residues" evidence="1">
    <location>
        <begin position="715"/>
        <end position="727"/>
    </location>
</feature>
<name>A0A7X2P8U0_9FIRM</name>
<dbReference type="RefSeq" id="WP_154458265.1">
    <property type="nucleotide sequence ID" value="NZ_VUMV01000005.1"/>
</dbReference>
<feature type="chain" id="PRO_5030732584" evidence="2">
    <location>
        <begin position="30"/>
        <end position="913"/>
    </location>
</feature>